<keyword evidence="4" id="KW-0804">Transcription</keyword>
<dbReference type="Proteomes" id="UP000549250">
    <property type="component" value="Unassembled WGS sequence"/>
</dbReference>
<organism evidence="6 7">
    <name type="scientific">Azomonas macrocytogenes</name>
    <name type="common">Azotobacter macrocytogenes</name>
    <dbReference type="NCBI Taxonomy" id="69962"/>
    <lineage>
        <taxon>Bacteria</taxon>
        <taxon>Pseudomonadati</taxon>
        <taxon>Pseudomonadota</taxon>
        <taxon>Gammaproteobacteria</taxon>
        <taxon>Pseudomonadales</taxon>
        <taxon>Pseudomonadaceae</taxon>
        <taxon>Azomonas</taxon>
    </lineage>
</organism>
<dbReference type="FunFam" id="1.10.10.10:FF:000001">
    <property type="entry name" value="LysR family transcriptional regulator"/>
    <property type="match status" value="1"/>
</dbReference>
<feature type="domain" description="HTH lysR-type" evidence="5">
    <location>
        <begin position="1"/>
        <end position="59"/>
    </location>
</feature>
<dbReference type="PROSITE" id="PS50931">
    <property type="entry name" value="HTH_LYSR"/>
    <property type="match status" value="1"/>
</dbReference>
<dbReference type="AlphaFoldDB" id="A0A839T065"/>
<dbReference type="InterPro" id="IPR036390">
    <property type="entry name" value="WH_DNA-bd_sf"/>
</dbReference>
<evidence type="ECO:0000256" key="3">
    <source>
        <dbReference type="ARBA" id="ARBA00023125"/>
    </source>
</evidence>
<proteinExistence type="inferred from homology"/>
<dbReference type="InterPro" id="IPR058163">
    <property type="entry name" value="LysR-type_TF_proteobact-type"/>
</dbReference>
<evidence type="ECO:0000313" key="7">
    <source>
        <dbReference type="Proteomes" id="UP000549250"/>
    </source>
</evidence>
<evidence type="ECO:0000256" key="4">
    <source>
        <dbReference type="ARBA" id="ARBA00023163"/>
    </source>
</evidence>
<keyword evidence="3 6" id="KW-0238">DNA-binding</keyword>
<dbReference type="InterPro" id="IPR005119">
    <property type="entry name" value="LysR_subst-bd"/>
</dbReference>
<dbReference type="InterPro" id="IPR000847">
    <property type="entry name" value="LysR_HTH_N"/>
</dbReference>
<dbReference type="Pfam" id="PF03466">
    <property type="entry name" value="LysR_substrate"/>
    <property type="match status" value="1"/>
</dbReference>
<name>A0A839T065_AZOMA</name>
<dbReference type="Gene3D" id="3.40.190.290">
    <property type="match status" value="1"/>
</dbReference>
<comment type="similarity">
    <text evidence="1">Belongs to the LysR transcriptional regulatory family.</text>
</comment>
<accession>A0A839T065</accession>
<evidence type="ECO:0000313" key="6">
    <source>
        <dbReference type="EMBL" id="MBB3102957.1"/>
    </source>
</evidence>
<dbReference type="GO" id="GO:0003700">
    <property type="term" value="F:DNA-binding transcription factor activity"/>
    <property type="evidence" value="ECO:0007669"/>
    <property type="project" value="InterPro"/>
</dbReference>
<dbReference type="FunFam" id="3.40.190.290:FF:000001">
    <property type="entry name" value="Transcriptional regulator, LysR family"/>
    <property type="match status" value="1"/>
</dbReference>
<reference evidence="6 7" key="1">
    <citation type="submission" date="2020-08" db="EMBL/GenBank/DDBJ databases">
        <title>Genomic Encyclopedia of Type Strains, Phase III (KMG-III): the genomes of soil and plant-associated and newly described type strains.</title>
        <authorList>
            <person name="Whitman W."/>
        </authorList>
    </citation>
    <scope>NUCLEOTIDE SEQUENCE [LARGE SCALE GENOMIC DNA]</scope>
    <source>
        <strain evidence="6 7">CECT 4462</strain>
    </source>
</reference>
<dbReference type="EMBL" id="JACHXI010000005">
    <property type="protein sequence ID" value="MBB3102957.1"/>
    <property type="molecule type" value="Genomic_DNA"/>
</dbReference>
<dbReference type="Gene3D" id="1.10.10.10">
    <property type="entry name" value="Winged helix-like DNA-binding domain superfamily/Winged helix DNA-binding domain"/>
    <property type="match status" value="1"/>
</dbReference>
<protein>
    <submittedName>
        <fullName evidence="6">DNA-binding transcriptional LysR family regulator</fullName>
    </submittedName>
</protein>
<sequence length="300" mass="33280">MNQLEDMRLFVTVLDCGSFTAAAEALGLSKQLVSRRLMALEARLGVRLLNRSTRRLAVTPLGQAYQERARQIIKDVDEAEQAISLQQAVPRGALRLSAPMSFGTLHLSTLLPGFLERYPDISIELDLNDRMVDLLDEGYDMAIRIGILPDSALIARALGASEMVTCCSPGYLDHHDAPKTPVDLREHQCLLYGHSKAVDWLYWCDGRPERIAVRGRYRVNNGELVRDAAVAGLGLAVLPTFIVASQLAGGELVTVLDTFRPPPTKIYAIYPQHRQASLPIRVFSDYLYDALNARPWTNPA</sequence>
<dbReference type="GO" id="GO:0006351">
    <property type="term" value="P:DNA-templated transcription"/>
    <property type="evidence" value="ECO:0007669"/>
    <property type="project" value="TreeGrafter"/>
</dbReference>
<dbReference type="SUPFAM" id="SSF53850">
    <property type="entry name" value="Periplasmic binding protein-like II"/>
    <property type="match status" value="1"/>
</dbReference>
<dbReference type="PANTHER" id="PTHR30537:SF5">
    <property type="entry name" value="HTH-TYPE TRANSCRIPTIONAL ACTIVATOR TTDR-RELATED"/>
    <property type="match status" value="1"/>
</dbReference>
<dbReference type="CDD" id="cd08422">
    <property type="entry name" value="PBP2_CrgA_like"/>
    <property type="match status" value="1"/>
</dbReference>
<dbReference type="GO" id="GO:0043565">
    <property type="term" value="F:sequence-specific DNA binding"/>
    <property type="evidence" value="ECO:0007669"/>
    <property type="project" value="TreeGrafter"/>
</dbReference>
<keyword evidence="2" id="KW-0805">Transcription regulation</keyword>
<dbReference type="Pfam" id="PF00126">
    <property type="entry name" value="HTH_1"/>
    <property type="match status" value="1"/>
</dbReference>
<evidence type="ECO:0000256" key="1">
    <source>
        <dbReference type="ARBA" id="ARBA00009437"/>
    </source>
</evidence>
<keyword evidence="7" id="KW-1185">Reference proteome</keyword>
<evidence type="ECO:0000259" key="5">
    <source>
        <dbReference type="PROSITE" id="PS50931"/>
    </source>
</evidence>
<dbReference type="InterPro" id="IPR036388">
    <property type="entry name" value="WH-like_DNA-bd_sf"/>
</dbReference>
<comment type="caution">
    <text evidence="6">The sequence shown here is derived from an EMBL/GenBank/DDBJ whole genome shotgun (WGS) entry which is preliminary data.</text>
</comment>
<dbReference type="PANTHER" id="PTHR30537">
    <property type="entry name" value="HTH-TYPE TRANSCRIPTIONAL REGULATOR"/>
    <property type="match status" value="1"/>
</dbReference>
<evidence type="ECO:0000256" key="2">
    <source>
        <dbReference type="ARBA" id="ARBA00023015"/>
    </source>
</evidence>
<dbReference type="SUPFAM" id="SSF46785">
    <property type="entry name" value="Winged helix' DNA-binding domain"/>
    <property type="match status" value="1"/>
</dbReference>
<dbReference type="RefSeq" id="WP_183165930.1">
    <property type="nucleotide sequence ID" value="NZ_JACHXI010000005.1"/>
</dbReference>
<gene>
    <name evidence="6" type="ORF">FHR87_001352</name>
</gene>